<reference evidence="1 2" key="1">
    <citation type="submission" date="2021-12" db="EMBL/GenBank/DDBJ databases">
        <title>High titer production of polyol ester of fatty acids by Rhodotorula paludigena BS15 towards product separation-free biomass refinery.</title>
        <authorList>
            <person name="Mano J."/>
            <person name="Ono H."/>
            <person name="Tanaka T."/>
            <person name="Naito K."/>
            <person name="Sushida H."/>
            <person name="Ike M."/>
            <person name="Tokuyasu K."/>
            <person name="Kitaoka M."/>
        </authorList>
    </citation>
    <scope>NUCLEOTIDE SEQUENCE [LARGE SCALE GENOMIC DNA]</scope>
    <source>
        <strain evidence="1 2">BS15</strain>
    </source>
</reference>
<name>A0AAV5GV15_9BASI</name>
<proteinExistence type="predicted"/>
<dbReference type="Proteomes" id="UP001342314">
    <property type="component" value="Unassembled WGS sequence"/>
</dbReference>
<evidence type="ECO:0000313" key="1">
    <source>
        <dbReference type="EMBL" id="GJN93192.1"/>
    </source>
</evidence>
<organism evidence="1 2">
    <name type="scientific">Rhodotorula paludigena</name>
    <dbReference type="NCBI Taxonomy" id="86838"/>
    <lineage>
        <taxon>Eukaryota</taxon>
        <taxon>Fungi</taxon>
        <taxon>Dikarya</taxon>
        <taxon>Basidiomycota</taxon>
        <taxon>Pucciniomycotina</taxon>
        <taxon>Microbotryomycetes</taxon>
        <taxon>Sporidiobolales</taxon>
        <taxon>Sporidiobolaceae</taxon>
        <taxon>Rhodotorula</taxon>
    </lineage>
</organism>
<gene>
    <name evidence="1" type="ORF">Rhopal_006239-T1</name>
</gene>
<dbReference type="AlphaFoldDB" id="A0AAV5GV15"/>
<dbReference type="EMBL" id="BQKY01000013">
    <property type="protein sequence ID" value="GJN93192.1"/>
    <property type="molecule type" value="Genomic_DNA"/>
</dbReference>
<accession>A0AAV5GV15</accession>
<keyword evidence="2" id="KW-1185">Reference proteome</keyword>
<comment type="caution">
    <text evidence="1">The sequence shown here is derived from an EMBL/GenBank/DDBJ whole genome shotgun (WGS) entry which is preliminary data.</text>
</comment>
<evidence type="ECO:0008006" key="3">
    <source>
        <dbReference type="Google" id="ProtNLM"/>
    </source>
</evidence>
<protein>
    <recommendedName>
        <fullName evidence="3">Cupin type-1 domain-containing protein</fullName>
    </recommendedName>
</protein>
<sequence length="92" mass="9937">MHLADGVTNLDAHLLPTATHPVTGPFLFVGAGQTYTAVHSISVLHGHHVRINILELQALLQNQIQVTYAVQAPGDGIVIPAGVMHFVRKRLM</sequence>
<evidence type="ECO:0000313" key="2">
    <source>
        <dbReference type="Proteomes" id="UP001342314"/>
    </source>
</evidence>